<accession>A0A814SGG6</accession>
<dbReference type="EMBL" id="CAJOBB010003484">
    <property type="protein sequence ID" value="CAF4043266.1"/>
    <property type="molecule type" value="Genomic_DNA"/>
</dbReference>
<dbReference type="AlphaFoldDB" id="A0A814SGG6"/>
<dbReference type="EMBL" id="CAJOAZ010004134">
    <property type="protein sequence ID" value="CAF4045617.1"/>
    <property type="molecule type" value="Genomic_DNA"/>
</dbReference>
<feature type="transmembrane region" description="Helical" evidence="1">
    <location>
        <begin position="12"/>
        <end position="41"/>
    </location>
</feature>
<evidence type="ECO:0000313" key="3">
    <source>
        <dbReference type="EMBL" id="CAF4043266.1"/>
    </source>
</evidence>
<reference evidence="2" key="1">
    <citation type="submission" date="2021-02" db="EMBL/GenBank/DDBJ databases">
        <authorList>
            <person name="Nowell W R."/>
        </authorList>
    </citation>
    <scope>NUCLEOTIDE SEQUENCE</scope>
</reference>
<evidence type="ECO:0000256" key="1">
    <source>
        <dbReference type="SAM" id="Phobius"/>
    </source>
</evidence>
<proteinExistence type="predicted"/>
<organism evidence="2 5">
    <name type="scientific">Adineta steineri</name>
    <dbReference type="NCBI Taxonomy" id="433720"/>
    <lineage>
        <taxon>Eukaryota</taxon>
        <taxon>Metazoa</taxon>
        <taxon>Spiralia</taxon>
        <taxon>Gnathifera</taxon>
        <taxon>Rotifera</taxon>
        <taxon>Eurotatoria</taxon>
        <taxon>Bdelloidea</taxon>
        <taxon>Adinetida</taxon>
        <taxon>Adinetidae</taxon>
        <taxon>Adineta</taxon>
    </lineage>
</organism>
<keyword evidence="1" id="KW-0812">Transmembrane</keyword>
<dbReference type="Proteomes" id="UP000663868">
    <property type="component" value="Unassembled WGS sequence"/>
</dbReference>
<protein>
    <submittedName>
        <fullName evidence="2">Uncharacterized protein</fullName>
    </submittedName>
</protein>
<gene>
    <name evidence="2" type="ORF">IZO911_LOCUS25558</name>
    <name evidence="3" type="ORF">KXQ929_LOCUS31055</name>
    <name evidence="4" type="ORF">OXD698_LOCUS32197</name>
</gene>
<name>A0A814SGG6_9BILA</name>
<keyword evidence="1" id="KW-1133">Transmembrane helix</keyword>
<sequence>MDGIRQRIINEILHIAGVIYRTLIRPIIIMGCIFIPVYYIYVSIICQNAGFIPFIHKFCPGREINMLSYLPLESLTENTMSLAKTLSDADVTAPMHCVHAKLAFIEIRAEIMESDIKPEIKNNLAATLLDLQKLMETGADQSTSMLISFNNALDAIKIHTEFLLDDLSKSKNSNNYQSEQLQIESSNMKITDLATHTFNDYTDVINEQIDKVLIKAQEFDATLNWIISKIETIQNLIKKGKQISDAELDQLLKDSFWTWLFGKDVVSIRKHQRNIKTLNEFNDFIRELSKNIAGIITDLKRFKSNATNLKESAAQLHTSQYKSPERQLAIIKASLNRLAQARQAFEKRMGEENREKYIT</sequence>
<evidence type="ECO:0000313" key="4">
    <source>
        <dbReference type="EMBL" id="CAF4045617.1"/>
    </source>
</evidence>
<dbReference type="Proteomes" id="UP000663860">
    <property type="component" value="Unassembled WGS sequence"/>
</dbReference>
<dbReference type="Proteomes" id="UP000663844">
    <property type="component" value="Unassembled WGS sequence"/>
</dbReference>
<evidence type="ECO:0000313" key="2">
    <source>
        <dbReference type="EMBL" id="CAF1147057.1"/>
    </source>
</evidence>
<comment type="caution">
    <text evidence="2">The sequence shown here is derived from an EMBL/GenBank/DDBJ whole genome shotgun (WGS) entry which is preliminary data.</text>
</comment>
<keyword evidence="1" id="KW-0472">Membrane</keyword>
<dbReference type="EMBL" id="CAJNOE010000321">
    <property type="protein sequence ID" value="CAF1147057.1"/>
    <property type="molecule type" value="Genomic_DNA"/>
</dbReference>
<evidence type="ECO:0000313" key="5">
    <source>
        <dbReference type="Proteomes" id="UP000663860"/>
    </source>
</evidence>